<dbReference type="EMBL" id="FOOC01000011">
    <property type="protein sequence ID" value="SFF59952.1"/>
    <property type="molecule type" value="Genomic_DNA"/>
</dbReference>
<dbReference type="GO" id="GO:0006171">
    <property type="term" value="P:cAMP biosynthetic process"/>
    <property type="evidence" value="ECO:0007669"/>
    <property type="project" value="TreeGrafter"/>
</dbReference>
<keyword evidence="1" id="KW-0472">Membrane</keyword>
<evidence type="ECO:0000313" key="4">
    <source>
        <dbReference type="Proteomes" id="UP000199771"/>
    </source>
</evidence>
<organism evidence="3 4">
    <name type="scientific">Fontimonas thermophila</name>
    <dbReference type="NCBI Taxonomy" id="1076937"/>
    <lineage>
        <taxon>Bacteria</taxon>
        <taxon>Pseudomonadati</taxon>
        <taxon>Pseudomonadota</taxon>
        <taxon>Gammaproteobacteria</taxon>
        <taxon>Nevskiales</taxon>
        <taxon>Nevskiaceae</taxon>
        <taxon>Fontimonas</taxon>
    </lineage>
</organism>
<dbReference type="CDD" id="cd07302">
    <property type="entry name" value="CHD"/>
    <property type="match status" value="1"/>
</dbReference>
<feature type="transmembrane region" description="Helical" evidence="1">
    <location>
        <begin position="6"/>
        <end position="23"/>
    </location>
</feature>
<protein>
    <submittedName>
        <fullName evidence="3">Adenylate cyclase, class 3</fullName>
    </submittedName>
</protein>
<feature type="transmembrane region" description="Helical" evidence="1">
    <location>
        <begin position="177"/>
        <end position="193"/>
    </location>
</feature>
<name>A0A1I2JYH1_9GAMM</name>
<dbReference type="PROSITE" id="PS50125">
    <property type="entry name" value="GUANYLATE_CYCLASE_2"/>
    <property type="match status" value="1"/>
</dbReference>
<dbReference type="Proteomes" id="UP000199771">
    <property type="component" value="Unassembled WGS sequence"/>
</dbReference>
<feature type="transmembrane region" description="Helical" evidence="1">
    <location>
        <begin position="199"/>
        <end position="219"/>
    </location>
</feature>
<dbReference type="AlphaFoldDB" id="A0A1I2JYH1"/>
<feature type="transmembrane region" description="Helical" evidence="1">
    <location>
        <begin position="102"/>
        <end position="121"/>
    </location>
</feature>
<dbReference type="RefSeq" id="WP_091534875.1">
    <property type="nucleotide sequence ID" value="NZ_FOOC01000011.1"/>
</dbReference>
<dbReference type="STRING" id="1076937.SAMN04488120_11159"/>
<evidence type="ECO:0000256" key="1">
    <source>
        <dbReference type="SAM" id="Phobius"/>
    </source>
</evidence>
<dbReference type="PANTHER" id="PTHR43081:SF20">
    <property type="entry name" value="TWO-COMPONENT RESPONSE REGULATOR"/>
    <property type="match status" value="1"/>
</dbReference>
<feature type="transmembrane region" description="Helical" evidence="1">
    <location>
        <begin position="61"/>
        <end position="82"/>
    </location>
</feature>
<dbReference type="GO" id="GO:0035556">
    <property type="term" value="P:intracellular signal transduction"/>
    <property type="evidence" value="ECO:0007669"/>
    <property type="project" value="InterPro"/>
</dbReference>
<keyword evidence="1" id="KW-1133">Transmembrane helix</keyword>
<feature type="domain" description="Guanylate cyclase" evidence="2">
    <location>
        <begin position="256"/>
        <end position="387"/>
    </location>
</feature>
<dbReference type="InterPro" id="IPR050697">
    <property type="entry name" value="Adenylyl/Guanylyl_Cyclase_3/4"/>
</dbReference>
<dbReference type="OrthoDB" id="9806704at2"/>
<dbReference type="Pfam" id="PF00211">
    <property type="entry name" value="Guanylate_cyc"/>
    <property type="match status" value="1"/>
</dbReference>
<reference evidence="3" key="1">
    <citation type="submission" date="2016-10" db="EMBL/GenBank/DDBJ databases">
        <authorList>
            <person name="de Groot N.N."/>
        </authorList>
    </citation>
    <scope>NUCLEOTIDE SEQUENCE [LARGE SCALE GENOMIC DNA]</scope>
    <source>
        <strain evidence="3">DSM 23609</strain>
    </source>
</reference>
<dbReference type="PANTHER" id="PTHR43081">
    <property type="entry name" value="ADENYLATE CYCLASE, TERMINAL-DIFFERENTIATION SPECIFIC-RELATED"/>
    <property type="match status" value="1"/>
</dbReference>
<sequence length="431" mass="46158">MTPGLDTHTLVSLVALGMGIAFVSADRASPASRALAGGFFFMGLSIYLNVVWLAVRPELMSWAGWFALPEVLSIVCMLEWILRVRRTIPVSADMDTRTGDRVLRLGQLSGVLYGVFSFIWPELRAQAFLRAGDRPELFLSAGFWVFMGPVLLAMIAGCVGIALLLKRRPDRAETIRVVAMALAAPLFVAGFVLPLQWSALSVITGELVFLIGAVHYHVLQGQRGQFMSRFLSPQVARLVSERGLDQAMRDTQREITVVACDLRGFTAYAAAHPSAEVIAVLREYYDAVGREVAAVGATINDFAGDGILVLVGAPLPVAYHAQRGIELACRIRDVGVALTQRWSRPGYRLGIGVGVATGVVTVGVIGSASRLEYTAVGSAVNLACRLCEHAADGDVLVDTRTAELAGAVALQARAPLQLKGFTAAVPHYAAV</sequence>
<feature type="transmembrane region" description="Helical" evidence="1">
    <location>
        <begin position="141"/>
        <end position="165"/>
    </location>
</feature>
<accession>A0A1I2JYH1</accession>
<dbReference type="InterPro" id="IPR029787">
    <property type="entry name" value="Nucleotide_cyclase"/>
</dbReference>
<keyword evidence="1" id="KW-0812">Transmembrane</keyword>
<dbReference type="SUPFAM" id="SSF55073">
    <property type="entry name" value="Nucleotide cyclase"/>
    <property type="match status" value="1"/>
</dbReference>
<dbReference type="SMART" id="SM00044">
    <property type="entry name" value="CYCc"/>
    <property type="match status" value="1"/>
</dbReference>
<gene>
    <name evidence="3" type="ORF">SAMN04488120_11159</name>
</gene>
<dbReference type="Gene3D" id="3.30.70.1230">
    <property type="entry name" value="Nucleotide cyclase"/>
    <property type="match status" value="1"/>
</dbReference>
<dbReference type="InterPro" id="IPR001054">
    <property type="entry name" value="A/G_cyclase"/>
</dbReference>
<keyword evidence="4" id="KW-1185">Reference proteome</keyword>
<proteinExistence type="predicted"/>
<dbReference type="GO" id="GO:0004016">
    <property type="term" value="F:adenylate cyclase activity"/>
    <property type="evidence" value="ECO:0007669"/>
    <property type="project" value="UniProtKB-ARBA"/>
</dbReference>
<feature type="transmembrane region" description="Helical" evidence="1">
    <location>
        <begin position="35"/>
        <end position="55"/>
    </location>
</feature>
<evidence type="ECO:0000313" key="3">
    <source>
        <dbReference type="EMBL" id="SFF59952.1"/>
    </source>
</evidence>
<evidence type="ECO:0000259" key="2">
    <source>
        <dbReference type="PROSITE" id="PS50125"/>
    </source>
</evidence>